<keyword evidence="5" id="KW-1185">Reference proteome</keyword>
<dbReference type="RefSeq" id="WP_386742694.1">
    <property type="nucleotide sequence ID" value="NZ_JBHRYA010000003.1"/>
</dbReference>
<protein>
    <submittedName>
        <fullName evidence="4">MerR family transcriptional regulator</fullName>
    </submittedName>
</protein>
<dbReference type="Proteomes" id="UP001595705">
    <property type="component" value="Unassembled WGS sequence"/>
</dbReference>
<dbReference type="InterPro" id="IPR000551">
    <property type="entry name" value="MerR-type_HTH_dom"/>
</dbReference>
<evidence type="ECO:0000313" key="5">
    <source>
        <dbReference type="Proteomes" id="UP001595705"/>
    </source>
</evidence>
<feature type="coiled-coil region" evidence="2">
    <location>
        <begin position="81"/>
        <end position="108"/>
    </location>
</feature>
<name>A0ABV7XJY1_9GAMM</name>
<organism evidence="4 5">
    <name type="scientific">Luteimonas soli</name>
    <dbReference type="NCBI Taxonomy" id="1648966"/>
    <lineage>
        <taxon>Bacteria</taxon>
        <taxon>Pseudomonadati</taxon>
        <taxon>Pseudomonadota</taxon>
        <taxon>Gammaproteobacteria</taxon>
        <taxon>Lysobacterales</taxon>
        <taxon>Lysobacteraceae</taxon>
        <taxon>Luteimonas</taxon>
    </lineage>
</organism>
<keyword evidence="1" id="KW-0238">DNA-binding</keyword>
<dbReference type="PRINTS" id="PR00040">
    <property type="entry name" value="HTHMERR"/>
</dbReference>
<dbReference type="Pfam" id="PF13411">
    <property type="entry name" value="MerR_1"/>
    <property type="match status" value="1"/>
</dbReference>
<dbReference type="PANTHER" id="PTHR30204:SF92">
    <property type="entry name" value="HTH-TYPE TRANSCRIPTIONAL REGULATOR ZNTR"/>
    <property type="match status" value="1"/>
</dbReference>
<dbReference type="PROSITE" id="PS50937">
    <property type="entry name" value="HTH_MERR_2"/>
    <property type="match status" value="1"/>
</dbReference>
<dbReference type="InterPro" id="IPR047057">
    <property type="entry name" value="MerR_fam"/>
</dbReference>
<keyword evidence="2" id="KW-0175">Coiled coil</keyword>
<dbReference type="SMART" id="SM00422">
    <property type="entry name" value="HTH_MERR"/>
    <property type="match status" value="1"/>
</dbReference>
<evidence type="ECO:0000259" key="3">
    <source>
        <dbReference type="PROSITE" id="PS50937"/>
    </source>
</evidence>
<dbReference type="Gene3D" id="1.10.1660.10">
    <property type="match status" value="1"/>
</dbReference>
<dbReference type="InterPro" id="IPR009061">
    <property type="entry name" value="DNA-bd_dom_put_sf"/>
</dbReference>
<reference evidence="5" key="1">
    <citation type="journal article" date="2019" name="Int. J. Syst. Evol. Microbiol.">
        <title>The Global Catalogue of Microorganisms (GCM) 10K type strain sequencing project: providing services to taxonomists for standard genome sequencing and annotation.</title>
        <authorList>
            <consortium name="The Broad Institute Genomics Platform"/>
            <consortium name="The Broad Institute Genome Sequencing Center for Infectious Disease"/>
            <person name="Wu L."/>
            <person name="Ma J."/>
        </authorList>
    </citation>
    <scope>NUCLEOTIDE SEQUENCE [LARGE SCALE GENOMIC DNA]</scope>
    <source>
        <strain evidence="5">KCTC 42441</strain>
    </source>
</reference>
<dbReference type="PANTHER" id="PTHR30204">
    <property type="entry name" value="REDOX-CYCLING DRUG-SENSING TRANSCRIPTIONAL ACTIVATOR SOXR"/>
    <property type="match status" value="1"/>
</dbReference>
<sequence length="143" mass="15889">MNIGQLARQAGVPIDTVRYYERQRLIPEPARSASGYRQYAQDDVTRLNFIRRAKTLGFTLDEIGELMAISGNYSNDMNEMRNASARKLEVVEERLAELTRMRDALRGLVDACPGHGPLETCPIMAALTTDPTESDAAGRSART</sequence>
<gene>
    <name evidence="4" type="ORF">ACFONC_05425</name>
</gene>
<evidence type="ECO:0000256" key="2">
    <source>
        <dbReference type="SAM" id="Coils"/>
    </source>
</evidence>
<evidence type="ECO:0000256" key="1">
    <source>
        <dbReference type="ARBA" id="ARBA00023125"/>
    </source>
</evidence>
<proteinExistence type="predicted"/>
<evidence type="ECO:0000313" key="4">
    <source>
        <dbReference type="EMBL" id="MFC3715588.1"/>
    </source>
</evidence>
<feature type="domain" description="HTH merR-type" evidence="3">
    <location>
        <begin position="1"/>
        <end position="69"/>
    </location>
</feature>
<dbReference type="EMBL" id="JBHRYA010000003">
    <property type="protein sequence ID" value="MFC3715588.1"/>
    <property type="molecule type" value="Genomic_DNA"/>
</dbReference>
<comment type="caution">
    <text evidence="4">The sequence shown here is derived from an EMBL/GenBank/DDBJ whole genome shotgun (WGS) entry which is preliminary data.</text>
</comment>
<accession>A0ABV7XJY1</accession>
<dbReference type="SUPFAM" id="SSF46955">
    <property type="entry name" value="Putative DNA-binding domain"/>
    <property type="match status" value="1"/>
</dbReference>